<sequence>MPGSDQKINYQVRPAKSIERKMLCDLIREMQLIRADGEMRYIGLGAKYFTDFLLLHNEFGVTDMISIEAEKERQIRYDFNKPLKCIQMWYGTTNEILPQIEGFDEKMNLIWLDYDNAFDYTMLIDIETICRNIDVGSMFFISCNYSFRGEIPSEKMQSFKNSVGDYFDDTIGKNYYSTKRMPIIIKKLIDTQIYNVVEMRNRLNQSNLDYLQLLFLTYKDGAPMMTIGGVLVDDELKCKIENRKLYEKYLFTSCDETIFTIDIPKLTNKEIQLILENIPISREEFQRDEEKFHGIKYEEICKFEKIYRYYPYYSEGVFST</sequence>
<dbReference type="InterPro" id="IPR046788">
    <property type="entry name" value="Methyltransf_35"/>
</dbReference>
<evidence type="ECO:0000313" key="1">
    <source>
        <dbReference type="EMBL" id="CUN93637.1"/>
    </source>
</evidence>
<dbReference type="Proteomes" id="UP000095384">
    <property type="component" value="Unassembled WGS sequence"/>
</dbReference>
<reference evidence="1 2" key="1">
    <citation type="submission" date="2015-09" db="EMBL/GenBank/DDBJ databases">
        <authorList>
            <consortium name="Pathogen Informatics"/>
        </authorList>
    </citation>
    <scope>NUCLEOTIDE SEQUENCE [LARGE SCALE GENOMIC DNA]</scope>
    <source>
        <strain evidence="1 2">2789STDY5608860</strain>
    </source>
</reference>
<dbReference type="AlphaFoldDB" id="A0A174AYF3"/>
<proteinExistence type="predicted"/>
<evidence type="ECO:0000313" key="2">
    <source>
        <dbReference type="Proteomes" id="UP000095384"/>
    </source>
</evidence>
<accession>A0A174AYF3</accession>
<dbReference type="Pfam" id="PF20553">
    <property type="entry name" value="Methyltransf_35"/>
    <property type="match status" value="1"/>
</dbReference>
<organism evidence="1 2">
    <name type="scientific">Agathobacter rectalis</name>
    <dbReference type="NCBI Taxonomy" id="39491"/>
    <lineage>
        <taxon>Bacteria</taxon>
        <taxon>Bacillati</taxon>
        <taxon>Bacillota</taxon>
        <taxon>Clostridia</taxon>
        <taxon>Lachnospirales</taxon>
        <taxon>Lachnospiraceae</taxon>
        <taxon>Agathobacter</taxon>
    </lineage>
</organism>
<dbReference type="EMBL" id="CYYW01000007">
    <property type="protein sequence ID" value="CUN93637.1"/>
    <property type="molecule type" value="Genomic_DNA"/>
</dbReference>
<dbReference type="RefSeq" id="WP_055223892.1">
    <property type="nucleotide sequence ID" value="NZ_CYYW01000007.1"/>
</dbReference>
<gene>
    <name evidence="1" type="ORF">ERS852417_01265</name>
</gene>
<protein>
    <submittedName>
        <fullName evidence="1">Uncharacterized protein</fullName>
    </submittedName>
</protein>
<name>A0A174AYF3_9FIRM</name>